<dbReference type="InterPro" id="IPR012902">
    <property type="entry name" value="N_methyl_site"/>
</dbReference>
<dbReference type="InterPro" id="IPR000983">
    <property type="entry name" value="Bac_GSPG_pilin"/>
</dbReference>
<evidence type="ECO:0000256" key="1">
    <source>
        <dbReference type="ARBA" id="ARBA00022481"/>
    </source>
</evidence>
<dbReference type="GO" id="GO:0015627">
    <property type="term" value="C:type II protein secretion system complex"/>
    <property type="evidence" value="ECO:0007669"/>
    <property type="project" value="InterPro"/>
</dbReference>
<dbReference type="Proteomes" id="UP000034471">
    <property type="component" value="Unassembled WGS sequence"/>
</dbReference>
<dbReference type="PRINTS" id="PR00813">
    <property type="entry name" value="BCTERIALGSPG"/>
</dbReference>
<keyword evidence="2" id="KW-1133">Transmembrane helix</keyword>
<feature type="transmembrane region" description="Helical" evidence="2">
    <location>
        <begin position="12"/>
        <end position="36"/>
    </location>
</feature>
<dbReference type="NCBIfam" id="TIGR02532">
    <property type="entry name" value="IV_pilin_GFxxxE"/>
    <property type="match status" value="1"/>
</dbReference>
<sequence length="145" mass="16284">MPIKKTHDGFSLIEIIVVISIITLLVGIGITSFSGFRERGRDDRRILDAELLREALDKYFTNQNGGFYPTTLDILVSDGYLDRLPADPLSELTTAYQYTPLPAWPVGCTNVDPLFCSEYQLTIDLERRGAIYIIQSDDIKGNIIP</sequence>
<dbReference type="Pfam" id="PF07963">
    <property type="entry name" value="N_methyl"/>
    <property type="match status" value="1"/>
</dbReference>
<organism evidence="3 4">
    <name type="scientific">Candidatus Roizmanbacteria bacterium GW2011_GWA2_37_7</name>
    <dbReference type="NCBI Taxonomy" id="1618481"/>
    <lineage>
        <taxon>Bacteria</taxon>
        <taxon>Candidatus Roizmaniibacteriota</taxon>
    </lineage>
</organism>
<keyword evidence="2" id="KW-0812">Transmembrane</keyword>
<comment type="caution">
    <text evidence="3">The sequence shown here is derived from an EMBL/GenBank/DDBJ whole genome shotgun (WGS) entry which is preliminary data.</text>
</comment>
<evidence type="ECO:0000313" key="3">
    <source>
        <dbReference type="EMBL" id="KKQ38758.1"/>
    </source>
</evidence>
<evidence type="ECO:0000313" key="4">
    <source>
        <dbReference type="Proteomes" id="UP000034471"/>
    </source>
</evidence>
<evidence type="ECO:0008006" key="5">
    <source>
        <dbReference type="Google" id="ProtNLM"/>
    </source>
</evidence>
<accession>A0A0G0H679</accession>
<dbReference type="InterPro" id="IPR045584">
    <property type="entry name" value="Pilin-like"/>
</dbReference>
<gene>
    <name evidence="3" type="ORF">US54_C0004G0017</name>
</gene>
<keyword evidence="2" id="KW-0472">Membrane</keyword>
<protein>
    <recommendedName>
        <fullName evidence="5">Type II secretion system protein GspG C-terminal domain-containing protein</fullName>
    </recommendedName>
</protein>
<keyword evidence="1" id="KW-0488">Methylation</keyword>
<dbReference type="AlphaFoldDB" id="A0A0G0H679"/>
<dbReference type="EMBL" id="LBTJ01000004">
    <property type="protein sequence ID" value="KKQ38758.1"/>
    <property type="molecule type" value="Genomic_DNA"/>
</dbReference>
<proteinExistence type="predicted"/>
<evidence type="ECO:0000256" key="2">
    <source>
        <dbReference type="SAM" id="Phobius"/>
    </source>
</evidence>
<dbReference type="GO" id="GO:0015628">
    <property type="term" value="P:protein secretion by the type II secretion system"/>
    <property type="evidence" value="ECO:0007669"/>
    <property type="project" value="InterPro"/>
</dbReference>
<name>A0A0G0H679_9BACT</name>
<reference evidence="3 4" key="1">
    <citation type="journal article" date="2015" name="Nature">
        <title>rRNA introns, odd ribosomes, and small enigmatic genomes across a large radiation of phyla.</title>
        <authorList>
            <person name="Brown C.T."/>
            <person name="Hug L.A."/>
            <person name="Thomas B.C."/>
            <person name="Sharon I."/>
            <person name="Castelle C.J."/>
            <person name="Singh A."/>
            <person name="Wilkins M.J."/>
            <person name="Williams K.H."/>
            <person name="Banfield J.F."/>
        </authorList>
    </citation>
    <scope>NUCLEOTIDE SEQUENCE [LARGE SCALE GENOMIC DNA]</scope>
</reference>
<dbReference type="STRING" id="1618481.US54_C0004G0017"/>
<dbReference type="SUPFAM" id="SSF54523">
    <property type="entry name" value="Pili subunits"/>
    <property type="match status" value="1"/>
</dbReference>
<dbReference type="Gene3D" id="3.30.700.10">
    <property type="entry name" value="Glycoprotein, Type 4 Pilin"/>
    <property type="match status" value="1"/>
</dbReference>